<sequence length="198" mass="22338">MQCSDDSHDVKVMPTTTCYDVSLLFLFAYTQACGKSASFSSTMNFCFNFDYYGNVKKTNVDFVNEFLKTIFVVKRLCFCISRVIGRPQSVDILLVKFCFSIFGKKKNSRPCAVDHLFARKWVTGSAVMQQNMAIDSGHTGAETVCRNRCQSPQRFSSAGCDMQNPLRDIRRRNSALMGQRSANCVERCSKADWLFAVG</sequence>
<dbReference type="Proteomes" id="UP001558632">
    <property type="component" value="Unassembled WGS sequence"/>
</dbReference>
<evidence type="ECO:0000313" key="1">
    <source>
        <dbReference type="EMBL" id="KAL1244541.1"/>
    </source>
</evidence>
<gene>
    <name evidence="1" type="ORF">TSPI_06244</name>
</gene>
<organism evidence="1 2">
    <name type="scientific">Trichinella spiralis</name>
    <name type="common">Trichina worm</name>
    <dbReference type="NCBI Taxonomy" id="6334"/>
    <lineage>
        <taxon>Eukaryota</taxon>
        <taxon>Metazoa</taxon>
        <taxon>Ecdysozoa</taxon>
        <taxon>Nematoda</taxon>
        <taxon>Enoplea</taxon>
        <taxon>Dorylaimia</taxon>
        <taxon>Trichinellida</taxon>
        <taxon>Trichinellidae</taxon>
        <taxon>Trichinella</taxon>
    </lineage>
</organism>
<comment type="caution">
    <text evidence="1">The sequence shown here is derived from an EMBL/GenBank/DDBJ whole genome shotgun (WGS) entry which is preliminary data.</text>
</comment>
<dbReference type="EMBL" id="JBEUSY010000132">
    <property type="protein sequence ID" value="KAL1244541.1"/>
    <property type="molecule type" value="Genomic_DNA"/>
</dbReference>
<protein>
    <submittedName>
        <fullName evidence="1">Uncharacterized protein</fullName>
    </submittedName>
</protein>
<name>A0ABR3KXW7_TRISP</name>
<evidence type="ECO:0000313" key="2">
    <source>
        <dbReference type="Proteomes" id="UP001558632"/>
    </source>
</evidence>
<proteinExistence type="predicted"/>
<keyword evidence="2" id="KW-1185">Reference proteome</keyword>
<reference evidence="1 2" key="1">
    <citation type="submission" date="2024-07" db="EMBL/GenBank/DDBJ databases">
        <title>Enhanced genomic and transcriptomic resources for Trichinella pseudospiralis and T. spiralis underpin the discovery of pronounced molecular differences between stages and species.</title>
        <authorList>
            <person name="Pasi K.K."/>
            <person name="La Rosa G."/>
            <person name="Gomez-Morales M.A."/>
            <person name="Tosini F."/>
            <person name="Sumanam S."/>
            <person name="Young N.D."/>
            <person name="Chang B.C."/>
            <person name="Robin G.B."/>
        </authorList>
    </citation>
    <scope>NUCLEOTIDE SEQUENCE [LARGE SCALE GENOMIC DNA]</scope>
    <source>
        <strain evidence="1">ISS534</strain>
    </source>
</reference>
<accession>A0ABR3KXW7</accession>